<reference evidence="1" key="1">
    <citation type="submission" date="2020-05" db="EMBL/GenBank/DDBJ databases">
        <authorList>
            <person name="Chiriac C."/>
            <person name="Salcher M."/>
            <person name="Ghai R."/>
            <person name="Kavagutti S V."/>
        </authorList>
    </citation>
    <scope>NUCLEOTIDE SEQUENCE</scope>
</reference>
<sequence>MRRFLFLLLTIVIGVGFVALTGMYFSRVSAENSLPVEVAKTVGTVDTPRGKMPHAMLEISSWPDSMGGCHGEDGGAHPDWVTFCPTTDFQLPAHSLVTIRVKQYDGGEVITNAYFAKVHGTTDGTAKLNGATINRISPDTVGHTFTIHGIPSPTQEDLFVSVPLMAADEEKMGANGYPMPNIVEFSFYTAGPGVYFWNCEFPCGDGTYARFGGPMSAQGYMAGEITVI</sequence>
<proteinExistence type="predicted"/>
<organism evidence="1">
    <name type="scientific">freshwater metagenome</name>
    <dbReference type="NCBI Taxonomy" id="449393"/>
    <lineage>
        <taxon>unclassified sequences</taxon>
        <taxon>metagenomes</taxon>
        <taxon>ecological metagenomes</taxon>
    </lineage>
</organism>
<gene>
    <name evidence="1" type="ORF">UFOPK4237_01326</name>
</gene>
<dbReference type="AlphaFoldDB" id="A0A6J7SJQ2"/>
<evidence type="ECO:0000313" key="1">
    <source>
        <dbReference type="EMBL" id="CAB5041495.1"/>
    </source>
</evidence>
<dbReference type="EMBL" id="CAFBPZ010000106">
    <property type="protein sequence ID" value="CAB5041495.1"/>
    <property type="molecule type" value="Genomic_DNA"/>
</dbReference>
<accession>A0A6J7SJQ2</accession>
<name>A0A6J7SJQ2_9ZZZZ</name>
<protein>
    <submittedName>
        <fullName evidence="1">Unannotated protein</fullName>
    </submittedName>
</protein>